<dbReference type="AlphaFoldDB" id="A0A8H3MJI0"/>
<dbReference type="GO" id="GO:0016301">
    <property type="term" value="F:kinase activity"/>
    <property type="evidence" value="ECO:0007669"/>
    <property type="project" value="UniProtKB-KW"/>
</dbReference>
<protein>
    <submittedName>
        <fullName evidence="1">Kinase-like domain-containing protein</fullName>
    </submittedName>
</protein>
<gene>
    <name evidence="1" type="ORF">RCL2_003023800</name>
</gene>
<accession>A0A8H3MJI0</accession>
<dbReference type="InterPro" id="IPR011009">
    <property type="entry name" value="Kinase-like_dom_sf"/>
</dbReference>
<dbReference type="EMBL" id="BLAL01000335">
    <property type="protein sequence ID" value="GET03935.1"/>
    <property type="molecule type" value="Genomic_DNA"/>
</dbReference>
<keyword evidence="1" id="KW-0808">Transferase</keyword>
<proteinExistence type="predicted"/>
<comment type="caution">
    <text evidence="1">The sequence shown here is derived from an EMBL/GenBank/DDBJ whole genome shotgun (WGS) entry which is preliminary data.</text>
</comment>
<keyword evidence="1" id="KW-0418">Kinase</keyword>
<sequence>MGRGSSGNVSCATWKDTTRIFALKSFNNDKQTHKEIVKEIAEESSGAKKVFVVIPYIDPKSLMDQQYKLDKKSDIL</sequence>
<evidence type="ECO:0000313" key="2">
    <source>
        <dbReference type="Proteomes" id="UP000615446"/>
    </source>
</evidence>
<name>A0A8H3MJI0_9GLOM</name>
<reference evidence="1" key="1">
    <citation type="submission" date="2019-10" db="EMBL/GenBank/DDBJ databases">
        <title>Conservation and host-specific expression of non-tandemly repeated heterogenous ribosome RNA gene in arbuscular mycorrhizal fungi.</title>
        <authorList>
            <person name="Maeda T."/>
            <person name="Kobayashi Y."/>
            <person name="Nakagawa T."/>
            <person name="Ezawa T."/>
            <person name="Yamaguchi K."/>
            <person name="Bino T."/>
            <person name="Nishimoto Y."/>
            <person name="Shigenobu S."/>
            <person name="Kawaguchi M."/>
        </authorList>
    </citation>
    <scope>NUCLEOTIDE SEQUENCE</scope>
    <source>
        <strain evidence="1">HR1</strain>
    </source>
</reference>
<dbReference type="Gene3D" id="3.30.200.20">
    <property type="entry name" value="Phosphorylase Kinase, domain 1"/>
    <property type="match status" value="1"/>
</dbReference>
<dbReference type="Proteomes" id="UP000615446">
    <property type="component" value="Unassembled WGS sequence"/>
</dbReference>
<dbReference type="SUPFAM" id="SSF56112">
    <property type="entry name" value="Protein kinase-like (PK-like)"/>
    <property type="match status" value="1"/>
</dbReference>
<evidence type="ECO:0000313" key="1">
    <source>
        <dbReference type="EMBL" id="GET03935.1"/>
    </source>
</evidence>
<organism evidence="1 2">
    <name type="scientific">Rhizophagus clarus</name>
    <dbReference type="NCBI Taxonomy" id="94130"/>
    <lineage>
        <taxon>Eukaryota</taxon>
        <taxon>Fungi</taxon>
        <taxon>Fungi incertae sedis</taxon>
        <taxon>Mucoromycota</taxon>
        <taxon>Glomeromycotina</taxon>
        <taxon>Glomeromycetes</taxon>
        <taxon>Glomerales</taxon>
        <taxon>Glomeraceae</taxon>
        <taxon>Rhizophagus</taxon>
    </lineage>
</organism>